<feature type="transmembrane region" description="Helical" evidence="5">
    <location>
        <begin position="184"/>
        <end position="209"/>
    </location>
</feature>
<evidence type="ECO:0000256" key="2">
    <source>
        <dbReference type="ARBA" id="ARBA00022692"/>
    </source>
</evidence>
<dbReference type="InterPro" id="IPR002541">
    <property type="entry name" value="Cyt_c_assembly"/>
</dbReference>
<comment type="subcellular location">
    <subcellularLocation>
        <location evidence="1">Membrane</location>
        <topology evidence="1">Multi-pass membrane protein</topology>
    </subcellularLocation>
</comment>
<dbReference type="RefSeq" id="WP_001832714.1">
    <property type="nucleotide sequence ID" value="NC_004461.1"/>
</dbReference>
<feature type="transmembrane region" description="Helical" evidence="5">
    <location>
        <begin position="38"/>
        <end position="60"/>
    </location>
</feature>
<feature type="transmembrane region" description="Helical" evidence="5">
    <location>
        <begin position="221"/>
        <end position="237"/>
    </location>
</feature>
<proteinExistence type="predicted"/>
<dbReference type="Proteomes" id="UP000001411">
    <property type="component" value="Chromosome"/>
</dbReference>
<dbReference type="eggNOG" id="COG0755">
    <property type="taxonomic scope" value="Bacteria"/>
</dbReference>
<evidence type="ECO:0000256" key="5">
    <source>
        <dbReference type="SAM" id="Phobius"/>
    </source>
</evidence>
<dbReference type="GO" id="GO:0005886">
    <property type="term" value="C:plasma membrane"/>
    <property type="evidence" value="ECO:0007669"/>
    <property type="project" value="TreeGrafter"/>
</dbReference>
<feature type="transmembrane region" description="Helical" evidence="5">
    <location>
        <begin position="6"/>
        <end position="26"/>
    </location>
</feature>
<dbReference type="PATRIC" id="fig|176280.10.peg.1315"/>
<keyword evidence="2 5" id="KW-0812">Transmembrane</keyword>
<feature type="domain" description="Cytochrome c assembly protein" evidence="6">
    <location>
        <begin position="72"/>
        <end position="266"/>
    </location>
</feature>
<dbReference type="EMBL" id="AE015929">
    <property type="protein sequence ID" value="AAO04945.1"/>
    <property type="molecule type" value="Genomic_DNA"/>
</dbReference>
<dbReference type="PANTHER" id="PTHR30071">
    <property type="entry name" value="HEME EXPORTER PROTEIN C"/>
    <property type="match status" value="1"/>
</dbReference>
<evidence type="ECO:0000256" key="1">
    <source>
        <dbReference type="ARBA" id="ARBA00004141"/>
    </source>
</evidence>
<name>A0A0H2VI73_STAES</name>
<feature type="transmembrane region" description="Helical" evidence="5">
    <location>
        <begin position="72"/>
        <end position="90"/>
    </location>
</feature>
<dbReference type="GO" id="GO:0017004">
    <property type="term" value="P:cytochrome complex assembly"/>
    <property type="evidence" value="ECO:0007669"/>
    <property type="project" value="InterPro"/>
</dbReference>
<sequence length="270" mass="31699">MQETLLIRFHEIILMIYLFSIICYFVDFINKNYKTRTVGFYSLGIVWVLQTISLSIFFIHTKQVPLGSIFDVFFSLTWIIISISLILNLIKVMNFSVFFLNLIGFILMSLNTFQPEHYQTQIQQIAVINELLLVHIALAVLSYAFFAIAFVNSLLYIIQYRNLKEKNFDQNYFRIGSVATLETIVFYSTLVAWIILILSTILGAQWGIFAVGKQIFIDPKVIFSTIITLLYGVYIFIRIKKWISQRNLIYFNIILFCLCMINLFFLTHFR</sequence>
<gene>
    <name evidence="7" type="ordered locus">SE_1346</name>
</gene>
<evidence type="ECO:0000313" key="8">
    <source>
        <dbReference type="Proteomes" id="UP000001411"/>
    </source>
</evidence>
<dbReference type="AlphaFoldDB" id="A0A0H2VI73"/>
<accession>A0A0H2VI73</accession>
<dbReference type="HOGENOM" id="CLU_049710_4_0_9"/>
<reference evidence="7 8" key="1">
    <citation type="journal article" date="2003" name="Mol. Microbiol.">
        <title>Genome-based analysis of virulence genes in a non-biofilm-forming Staphylococcus epidermidis strain (ATCC 12228).</title>
        <authorList>
            <person name="Zhang Y.Q."/>
            <person name="Ren S.X."/>
            <person name="Li H.L."/>
            <person name="Wang Y.X."/>
            <person name="Fu G."/>
            <person name="Yang J."/>
            <person name="Qin Z.Q."/>
            <person name="Miao Y.G."/>
            <person name="Wang W.Y."/>
            <person name="Chen R.S."/>
            <person name="Shen Y."/>
            <person name="Chen Z."/>
            <person name="Yuan Z.H."/>
            <person name="Zhao G.P."/>
            <person name="Qu D."/>
            <person name="Danchin A."/>
            <person name="Wen Y.M."/>
        </authorList>
    </citation>
    <scope>NUCLEOTIDE SEQUENCE [LARGE SCALE GENOMIC DNA]</scope>
    <source>
        <strain evidence="8">ATCC 12228 / FDA PCI 1200</strain>
    </source>
</reference>
<organism evidence="7 8">
    <name type="scientific">Staphylococcus epidermidis (strain ATCC 12228 / FDA PCI 1200)</name>
    <dbReference type="NCBI Taxonomy" id="176280"/>
    <lineage>
        <taxon>Bacteria</taxon>
        <taxon>Bacillati</taxon>
        <taxon>Bacillota</taxon>
        <taxon>Bacilli</taxon>
        <taxon>Bacillales</taxon>
        <taxon>Staphylococcaceae</taxon>
        <taxon>Staphylococcus</taxon>
    </lineage>
</organism>
<dbReference type="GeneID" id="50018539"/>
<evidence type="ECO:0000256" key="4">
    <source>
        <dbReference type="ARBA" id="ARBA00023136"/>
    </source>
</evidence>
<feature type="transmembrane region" description="Helical" evidence="5">
    <location>
        <begin position="97"/>
        <end position="113"/>
    </location>
</feature>
<keyword evidence="3 5" id="KW-1133">Transmembrane helix</keyword>
<dbReference type="Pfam" id="PF01578">
    <property type="entry name" value="Cytochrom_C_asm"/>
    <property type="match status" value="1"/>
</dbReference>
<protein>
    <submittedName>
        <fullName evidence="7">HemA concentration negative effector</fullName>
    </submittedName>
</protein>
<dbReference type="PANTHER" id="PTHR30071:SF15">
    <property type="entry name" value="PROTEIN HEMX"/>
    <property type="match status" value="1"/>
</dbReference>
<feature type="transmembrane region" description="Helical" evidence="5">
    <location>
        <begin position="249"/>
        <end position="269"/>
    </location>
</feature>
<dbReference type="GO" id="GO:0020037">
    <property type="term" value="F:heme binding"/>
    <property type="evidence" value="ECO:0007669"/>
    <property type="project" value="InterPro"/>
</dbReference>
<dbReference type="InterPro" id="IPR045062">
    <property type="entry name" value="Cyt_c_biogenesis_CcsA/CcmC"/>
</dbReference>
<dbReference type="KEGG" id="sep:SE_1346"/>
<feature type="transmembrane region" description="Helical" evidence="5">
    <location>
        <begin position="133"/>
        <end position="158"/>
    </location>
</feature>
<evidence type="ECO:0000256" key="3">
    <source>
        <dbReference type="ARBA" id="ARBA00022989"/>
    </source>
</evidence>
<keyword evidence="4 5" id="KW-0472">Membrane</keyword>
<evidence type="ECO:0000313" key="7">
    <source>
        <dbReference type="EMBL" id="AAO04945.1"/>
    </source>
</evidence>
<evidence type="ECO:0000259" key="6">
    <source>
        <dbReference type="Pfam" id="PF01578"/>
    </source>
</evidence>
<dbReference type="OrthoDB" id="2417400at2"/>